<sequence>MAQPLIEELGEVLKSPKDSRIFRAIKLQNGLSVLCVQIPNSKKASAALAVRAGHFNDPLETQGLAHFLEHMLFLGNEQFPDPNEFSEFLSAYGGQQNAWTGSEFCSFFFDCQTRALSRALDYFSAMFKTPLFDETLINKERQSIDSEFRLKEKDELRRLYQVHKTTCNPAHPFSKFSVGNLDTLVENDSYTLQDQLWAFFNTYFNANNMRLTIVGAQPVDELARLAKQFFADIPSGTPSSSKPLEDLPLYLPSQIGVYIQVKPVNPARRLIITLPLPGIDDDYKNKTTSFIAHILGYEGPYSLYATLRSQGWVNSLSAGGGMSGSGYKDFNINIQLTEEGVKNALFVAQTVFSYIRQIKREGLADWRYEEKRLTSELSFHFQETPPAGELAPQLAVNAHHYPIYDIVYGDYRMDGLALERAESTLDLMIPERARITLIHCDVTTDQQTDLYHTPYSIRSLSATELAILNDEPNDSDARLPEQNPYITDHVEPYPLERRLNEPKAVINKNAVTIWHYQDPDFRVPKGHIYLNLESPKVNESATHFAAARLWSELLIDSLNESLYDAEVAGLHFNIYPTQSGMTIHTMGLSAGQLPLLKQLMKQAWKVKFQRSRFEAVAQQLQQNWQSAHKNQPLNRLFAELNLTLQPRLFPLHDMAEGLSKLSYKRFSQMSNDLFSSMTVSALIHGDWQSETALELHELIRESAGERLTAQPPHLKPKRVPPNEVLTLSVAQATDDNAALIYFQGEDDSAEQQITWMLAQQLLNAGLFDELRTQRQLGYVVGSQYFPVRRLPGFMAFVQSPTHQAESLQEAISSVLSEKVEQLDDFLTLQRWKHAKHTLAEQLTVSDRSLRTRSQRFWGAIQMGETDFDRNYELNQALERLQLSDWLNEIKRLIIEQPRQIVLLSRQQ</sequence>
<dbReference type="InterPro" id="IPR032632">
    <property type="entry name" value="Peptidase_M16_M"/>
</dbReference>
<dbReference type="Pfam" id="PF05193">
    <property type="entry name" value="Peptidase_M16_C"/>
    <property type="match status" value="1"/>
</dbReference>
<dbReference type="GO" id="GO:0004222">
    <property type="term" value="F:metalloendopeptidase activity"/>
    <property type="evidence" value="ECO:0007669"/>
    <property type="project" value="UniProtKB-EC"/>
</dbReference>
<feature type="domain" description="Peptidase M16 middle/third" evidence="16">
    <location>
        <begin position="379"/>
        <end position="656"/>
    </location>
</feature>
<evidence type="ECO:0000256" key="9">
    <source>
        <dbReference type="ARBA" id="ARBA00022833"/>
    </source>
</evidence>
<evidence type="ECO:0000256" key="11">
    <source>
        <dbReference type="ARBA" id="ARBA00029597"/>
    </source>
</evidence>
<dbReference type="PANTHER" id="PTHR43690:SF18">
    <property type="entry name" value="INSULIN-DEGRADING ENZYME-RELATED"/>
    <property type="match status" value="1"/>
</dbReference>
<dbReference type="InterPro" id="IPR011765">
    <property type="entry name" value="Pept_M16_N"/>
</dbReference>
<evidence type="ECO:0000256" key="2">
    <source>
        <dbReference type="ARBA" id="ARBA00002184"/>
    </source>
</evidence>
<dbReference type="Gene3D" id="3.30.830.10">
    <property type="entry name" value="Metalloenzyme, LuxS/M16 peptidase-like"/>
    <property type="match status" value="4"/>
</dbReference>
<organism evidence="18 19">
    <name type="scientific">Idiomarina fontislapidosi</name>
    <dbReference type="NCBI Taxonomy" id="263723"/>
    <lineage>
        <taxon>Bacteria</taxon>
        <taxon>Pseudomonadati</taxon>
        <taxon>Pseudomonadota</taxon>
        <taxon>Gammaproteobacteria</taxon>
        <taxon>Alteromonadales</taxon>
        <taxon>Idiomarinaceae</taxon>
        <taxon>Idiomarina</taxon>
    </lineage>
</organism>
<evidence type="ECO:0000313" key="18">
    <source>
        <dbReference type="EMBL" id="RUO58191.1"/>
    </source>
</evidence>
<evidence type="ECO:0000256" key="8">
    <source>
        <dbReference type="ARBA" id="ARBA00022801"/>
    </source>
</evidence>
<comment type="caution">
    <text evidence="18">The sequence shown here is derived from an EMBL/GenBank/DDBJ whole genome shotgun (WGS) entry which is preliminary data.</text>
</comment>
<dbReference type="PANTHER" id="PTHR43690">
    <property type="entry name" value="NARDILYSIN"/>
    <property type="match status" value="1"/>
</dbReference>
<dbReference type="Pfam" id="PF16187">
    <property type="entry name" value="Peptidase_M16_M"/>
    <property type="match status" value="1"/>
</dbReference>
<evidence type="ECO:0000256" key="1">
    <source>
        <dbReference type="ARBA" id="ARBA00001947"/>
    </source>
</evidence>
<keyword evidence="10" id="KW-0482">Metalloprotease</keyword>
<dbReference type="InterPro" id="IPR007863">
    <property type="entry name" value="Peptidase_M16_C"/>
</dbReference>
<reference evidence="19" key="1">
    <citation type="journal article" date="2018" name="Front. Microbiol.">
        <title>Genome-Based Analysis Reveals the Taxonomy and Diversity of the Family Idiomarinaceae.</title>
        <authorList>
            <person name="Liu Y."/>
            <person name="Lai Q."/>
            <person name="Shao Z."/>
        </authorList>
    </citation>
    <scope>NUCLEOTIDE SEQUENCE [LARGE SCALE GENOMIC DNA]</scope>
    <source>
        <strain evidence="19">F23</strain>
    </source>
</reference>
<proteinExistence type="inferred from homology"/>
<dbReference type="InterPro" id="IPR050626">
    <property type="entry name" value="Peptidase_M16"/>
</dbReference>
<evidence type="ECO:0000259" key="16">
    <source>
        <dbReference type="Pfam" id="PF16187"/>
    </source>
</evidence>
<evidence type="ECO:0000256" key="12">
    <source>
        <dbReference type="ARBA" id="ARBA00031184"/>
    </source>
</evidence>
<dbReference type="AlphaFoldDB" id="A0A432YB94"/>
<feature type="domain" description="Coenzyme PQQ synthesis protein F-like C-terminal lobe" evidence="17">
    <location>
        <begin position="757"/>
        <end position="857"/>
    </location>
</feature>
<dbReference type="EMBL" id="PIPV01000001">
    <property type="protein sequence ID" value="RUO58191.1"/>
    <property type="molecule type" value="Genomic_DNA"/>
</dbReference>
<dbReference type="InterPro" id="IPR054734">
    <property type="entry name" value="PqqF-like_C_4"/>
</dbReference>
<evidence type="ECO:0000256" key="4">
    <source>
        <dbReference type="ARBA" id="ARBA00012449"/>
    </source>
</evidence>
<keyword evidence="8" id="KW-0378">Hydrolase</keyword>
<evidence type="ECO:0000259" key="15">
    <source>
        <dbReference type="Pfam" id="PF05193"/>
    </source>
</evidence>
<keyword evidence="7" id="KW-0479">Metal-binding</keyword>
<dbReference type="Pfam" id="PF22456">
    <property type="entry name" value="PqqF-like_C_4"/>
    <property type="match status" value="1"/>
</dbReference>
<dbReference type="OrthoDB" id="9811314at2"/>
<feature type="domain" description="Peptidase M16 C-terminal" evidence="15">
    <location>
        <begin position="194"/>
        <end position="371"/>
    </location>
</feature>
<dbReference type="InterPro" id="IPR011249">
    <property type="entry name" value="Metalloenz_LuxS/M16"/>
</dbReference>
<comment type="cofactor">
    <cofactor evidence="1">
        <name>Zn(2+)</name>
        <dbReference type="ChEBI" id="CHEBI:29105"/>
    </cofactor>
</comment>
<comment type="similarity">
    <text evidence="3">Belongs to the peptidase M16 family.</text>
</comment>
<evidence type="ECO:0000256" key="3">
    <source>
        <dbReference type="ARBA" id="ARBA00007261"/>
    </source>
</evidence>
<name>A0A432YB94_9GAMM</name>
<evidence type="ECO:0000259" key="14">
    <source>
        <dbReference type="Pfam" id="PF00675"/>
    </source>
</evidence>
<dbReference type="Proteomes" id="UP000287330">
    <property type="component" value="Unassembled WGS sequence"/>
</dbReference>
<protein>
    <recommendedName>
        <fullName evidence="5">Protease 3</fullName>
        <ecNumber evidence="4">3.4.24.55</ecNumber>
    </recommendedName>
    <alternativeName>
        <fullName evidence="13">Pitrilysin</fullName>
    </alternativeName>
    <alternativeName>
        <fullName evidence="12">Protease III</fullName>
    </alternativeName>
    <alternativeName>
        <fullName evidence="11">Protease pi</fullName>
    </alternativeName>
</protein>
<dbReference type="EC" id="3.4.24.55" evidence="4"/>
<dbReference type="SUPFAM" id="SSF63411">
    <property type="entry name" value="LuxS/MPP-like metallohydrolase"/>
    <property type="match status" value="4"/>
</dbReference>
<gene>
    <name evidence="18" type="ORF">CWE25_00930</name>
</gene>
<feature type="domain" description="Peptidase M16 N-terminal" evidence="14">
    <location>
        <begin position="33"/>
        <end position="167"/>
    </location>
</feature>
<keyword evidence="6" id="KW-0645">Protease</keyword>
<evidence type="ECO:0000256" key="5">
    <source>
        <dbReference type="ARBA" id="ARBA00017565"/>
    </source>
</evidence>
<comment type="function">
    <text evidence="2">Endopeptidase that degrades small peptides of less than 7 kDa, such as glucagon and insulin.</text>
</comment>
<evidence type="ECO:0000256" key="10">
    <source>
        <dbReference type="ARBA" id="ARBA00023049"/>
    </source>
</evidence>
<accession>A0A432YB94</accession>
<dbReference type="FunFam" id="3.30.830.10:FF:000012">
    <property type="entry name" value="Protease 3"/>
    <property type="match status" value="1"/>
</dbReference>
<evidence type="ECO:0000256" key="7">
    <source>
        <dbReference type="ARBA" id="ARBA00022723"/>
    </source>
</evidence>
<evidence type="ECO:0000256" key="13">
    <source>
        <dbReference type="ARBA" id="ARBA00033450"/>
    </source>
</evidence>
<dbReference type="GO" id="GO:0006508">
    <property type="term" value="P:proteolysis"/>
    <property type="evidence" value="ECO:0007669"/>
    <property type="project" value="UniProtKB-KW"/>
</dbReference>
<keyword evidence="19" id="KW-1185">Reference proteome</keyword>
<keyword evidence="9" id="KW-0862">Zinc</keyword>
<evidence type="ECO:0000256" key="6">
    <source>
        <dbReference type="ARBA" id="ARBA00022670"/>
    </source>
</evidence>
<dbReference type="RefSeq" id="WP_110572256.1">
    <property type="nucleotide sequence ID" value="NZ_PIPV01000001.1"/>
</dbReference>
<dbReference type="GO" id="GO:0046872">
    <property type="term" value="F:metal ion binding"/>
    <property type="evidence" value="ECO:0007669"/>
    <property type="project" value="UniProtKB-KW"/>
</dbReference>
<evidence type="ECO:0000259" key="17">
    <source>
        <dbReference type="Pfam" id="PF22456"/>
    </source>
</evidence>
<evidence type="ECO:0000313" key="19">
    <source>
        <dbReference type="Proteomes" id="UP000287330"/>
    </source>
</evidence>
<dbReference type="Pfam" id="PF00675">
    <property type="entry name" value="Peptidase_M16"/>
    <property type="match status" value="1"/>
</dbReference>